<gene>
    <name evidence="2" type="ORF">OHU35_41165</name>
</gene>
<evidence type="ECO:0000313" key="2">
    <source>
        <dbReference type="EMBL" id="WTW32104.1"/>
    </source>
</evidence>
<reference evidence="2 3" key="1">
    <citation type="submission" date="2022-10" db="EMBL/GenBank/DDBJ databases">
        <title>The complete genomes of actinobacterial strains from the NBC collection.</title>
        <authorList>
            <person name="Joergensen T.S."/>
            <person name="Alvarez Arevalo M."/>
            <person name="Sterndorff E.B."/>
            <person name="Faurdal D."/>
            <person name="Vuksanovic O."/>
            <person name="Mourched A.-S."/>
            <person name="Charusanti P."/>
            <person name="Shaw S."/>
            <person name="Blin K."/>
            <person name="Weber T."/>
        </authorList>
    </citation>
    <scope>NUCLEOTIDE SEQUENCE [LARGE SCALE GENOMIC DNA]</scope>
    <source>
        <strain evidence="2 3">NBC_00017</strain>
    </source>
</reference>
<dbReference type="RefSeq" id="WP_229873455.1">
    <property type="nucleotide sequence ID" value="NZ_BMUK01000019.1"/>
</dbReference>
<organism evidence="2 3">
    <name type="scientific">Streptomyces purpurascens</name>
    <dbReference type="NCBI Taxonomy" id="1924"/>
    <lineage>
        <taxon>Bacteria</taxon>
        <taxon>Bacillati</taxon>
        <taxon>Actinomycetota</taxon>
        <taxon>Actinomycetes</taxon>
        <taxon>Kitasatosporales</taxon>
        <taxon>Streptomycetaceae</taxon>
        <taxon>Streptomyces</taxon>
    </lineage>
</organism>
<evidence type="ECO:0000256" key="1">
    <source>
        <dbReference type="SAM" id="MobiDB-lite"/>
    </source>
</evidence>
<protein>
    <submittedName>
        <fullName evidence="2">Peptidase inhibitor family I36 protein</fullName>
    </submittedName>
</protein>
<dbReference type="EMBL" id="CP108341">
    <property type="protein sequence ID" value="WTW32104.1"/>
    <property type="molecule type" value="Genomic_DNA"/>
</dbReference>
<dbReference type="Proteomes" id="UP001621512">
    <property type="component" value="Chromosome"/>
</dbReference>
<feature type="region of interest" description="Disordered" evidence="1">
    <location>
        <begin position="64"/>
        <end position="99"/>
    </location>
</feature>
<sequence>MDGSLKDLPSALRDRGSSIRNNSDRTALVYEKRNHSGRHGCFTRSGGSIHDLCGYDLNDQTRSRKITATTAAAPPPPTEPSTRLVHSSQPRPVSSAGRG</sequence>
<keyword evidence="3" id="KW-1185">Reference proteome</keyword>
<proteinExistence type="predicted"/>
<accession>A0ABZ1MY68</accession>
<evidence type="ECO:0000313" key="3">
    <source>
        <dbReference type="Proteomes" id="UP001621512"/>
    </source>
</evidence>
<feature type="compositionally biased region" description="Polar residues" evidence="1">
    <location>
        <begin position="80"/>
        <end position="92"/>
    </location>
</feature>
<dbReference type="Gene3D" id="2.60.20.10">
    <property type="entry name" value="Crystallins"/>
    <property type="match status" value="1"/>
</dbReference>
<name>A0ABZ1MY68_STREF</name>
<dbReference type="Pfam" id="PF03995">
    <property type="entry name" value="Inhibitor_I36"/>
    <property type="match status" value="1"/>
</dbReference>
<feature type="region of interest" description="Disordered" evidence="1">
    <location>
        <begin position="1"/>
        <end position="25"/>
    </location>
</feature>